<keyword evidence="2" id="KW-1185">Reference proteome</keyword>
<dbReference type="Proteomes" id="UP001497480">
    <property type="component" value="Unassembled WGS sequence"/>
</dbReference>
<dbReference type="AlphaFoldDB" id="A0AAV1WYM1"/>
<proteinExistence type="predicted"/>
<gene>
    <name evidence="1" type="ORF">LLUT_LOCUS14886</name>
</gene>
<dbReference type="EMBL" id="CAXHTB010000010">
    <property type="protein sequence ID" value="CAL0313826.1"/>
    <property type="molecule type" value="Genomic_DNA"/>
</dbReference>
<reference evidence="1 2" key="1">
    <citation type="submission" date="2024-03" db="EMBL/GenBank/DDBJ databases">
        <authorList>
            <person name="Martinez-Hernandez J."/>
        </authorList>
    </citation>
    <scope>NUCLEOTIDE SEQUENCE [LARGE SCALE GENOMIC DNA]</scope>
</reference>
<name>A0AAV1WYM1_LUPLU</name>
<sequence length="67" mass="7726">MIDQELASLKVAMADLLVPLLSRFWAIAGSPNWRDPRLSHLRHSRRSKFQVSRARRILSFGPNDLAR</sequence>
<accession>A0AAV1WYM1</accession>
<protein>
    <submittedName>
        <fullName evidence="1">Uncharacterized protein</fullName>
    </submittedName>
</protein>
<organism evidence="1 2">
    <name type="scientific">Lupinus luteus</name>
    <name type="common">European yellow lupine</name>
    <dbReference type="NCBI Taxonomy" id="3873"/>
    <lineage>
        <taxon>Eukaryota</taxon>
        <taxon>Viridiplantae</taxon>
        <taxon>Streptophyta</taxon>
        <taxon>Embryophyta</taxon>
        <taxon>Tracheophyta</taxon>
        <taxon>Spermatophyta</taxon>
        <taxon>Magnoliopsida</taxon>
        <taxon>eudicotyledons</taxon>
        <taxon>Gunneridae</taxon>
        <taxon>Pentapetalae</taxon>
        <taxon>rosids</taxon>
        <taxon>fabids</taxon>
        <taxon>Fabales</taxon>
        <taxon>Fabaceae</taxon>
        <taxon>Papilionoideae</taxon>
        <taxon>50 kb inversion clade</taxon>
        <taxon>genistoids sensu lato</taxon>
        <taxon>core genistoids</taxon>
        <taxon>Genisteae</taxon>
        <taxon>Lupinus</taxon>
    </lineage>
</organism>
<evidence type="ECO:0000313" key="1">
    <source>
        <dbReference type="EMBL" id="CAL0313826.1"/>
    </source>
</evidence>
<evidence type="ECO:0000313" key="2">
    <source>
        <dbReference type="Proteomes" id="UP001497480"/>
    </source>
</evidence>
<comment type="caution">
    <text evidence="1">The sequence shown here is derived from an EMBL/GenBank/DDBJ whole genome shotgun (WGS) entry which is preliminary data.</text>
</comment>